<evidence type="ECO:0000313" key="14">
    <source>
        <dbReference type="EMBL" id="SDS33748.1"/>
    </source>
</evidence>
<gene>
    <name evidence="14" type="ORF">SAMN04489717_2374</name>
</gene>
<sequence length="475" mass="50135">MTVALSILTGVVVVLAVTAATGYFVAQEFAYMAVDRNRLKVRAADGDVGARRALGITGRTSFMLSGAQLGITVTGLLAGYVAEPMIGSGLSQVLGGLRVPAGAGAAVGAVVALLFVTVVQMVFGELLAKNWAIARAEQVARALGRSTVLYLKVFGPVVHVFDRAAIVLLRAVRITPVDDVEHAATARDLHRIVEHSRDTGELAEDLSVLLDRSLDFTDATAGHAMVPRPRVVSVSADETVAGALAVMATAHSRLPVYQADADDIIGVVHLRDLLAVDGDRHESEAGRLPVRGFARSPVVVPTFLRLPQVLTTLRAAGEEFACVVDEYGGLAGVLTVEDIAEELVGEIADEHNPDDTGEHQVIADRTWLVPGTYGVDEVERLVGHDLPQGHYESIGGLLIQTLGRLPQPGDEYSLDLTGSPAVDEDGSGPGTLVIQVVDVDRRVPRSVKLTLRKNDRTLACAEAEAGTGAEEGAIR</sequence>
<dbReference type="InterPro" id="IPR005170">
    <property type="entry name" value="Transptr-assoc_dom"/>
</dbReference>
<dbReference type="EMBL" id="LT629732">
    <property type="protein sequence ID" value="SDS33748.1"/>
    <property type="molecule type" value="Genomic_DNA"/>
</dbReference>
<feature type="transmembrane region" description="Helical" evidence="11">
    <location>
        <begin position="61"/>
        <end position="82"/>
    </location>
</feature>
<dbReference type="InterPro" id="IPR046342">
    <property type="entry name" value="CBS_dom_sf"/>
</dbReference>
<dbReference type="RefSeq" id="WP_092653200.1">
    <property type="nucleotide sequence ID" value="NZ_LT629732.1"/>
</dbReference>
<evidence type="ECO:0000256" key="4">
    <source>
        <dbReference type="ARBA" id="ARBA00022692"/>
    </source>
</evidence>
<dbReference type="Gene3D" id="3.30.465.10">
    <property type="match status" value="1"/>
</dbReference>
<evidence type="ECO:0000256" key="11">
    <source>
        <dbReference type="SAM" id="Phobius"/>
    </source>
</evidence>
<comment type="similarity">
    <text evidence="2">Belongs to the UPF0053 family.</text>
</comment>
<feature type="domain" description="CBS" evidence="12">
    <location>
        <begin position="225"/>
        <end position="283"/>
    </location>
</feature>
<evidence type="ECO:0000313" key="15">
    <source>
        <dbReference type="Proteomes" id="UP000198983"/>
    </source>
</evidence>
<dbReference type="GO" id="GO:0005886">
    <property type="term" value="C:plasma membrane"/>
    <property type="evidence" value="ECO:0007669"/>
    <property type="project" value="UniProtKB-SubCell"/>
</dbReference>
<keyword evidence="15" id="KW-1185">Reference proteome</keyword>
<dbReference type="Gene3D" id="3.10.580.10">
    <property type="entry name" value="CBS-domain"/>
    <property type="match status" value="1"/>
</dbReference>
<reference evidence="14 15" key="1">
    <citation type="submission" date="2016-10" db="EMBL/GenBank/DDBJ databases">
        <authorList>
            <person name="de Groot N.N."/>
        </authorList>
    </citation>
    <scope>NUCLEOTIDE SEQUENCE [LARGE SCALE GENOMIC DNA]</scope>
    <source>
        <strain evidence="14 15">DSM 22024</strain>
    </source>
</reference>
<feature type="transmembrane region" description="Helical" evidence="11">
    <location>
        <begin position="6"/>
        <end position="26"/>
    </location>
</feature>
<keyword evidence="8 10" id="KW-0472">Membrane</keyword>
<dbReference type="InterPro" id="IPR044751">
    <property type="entry name" value="Ion_transp-like_CBS"/>
</dbReference>
<dbReference type="Proteomes" id="UP000198983">
    <property type="component" value="Chromosome I"/>
</dbReference>
<dbReference type="InterPro" id="IPR002550">
    <property type="entry name" value="CNNM"/>
</dbReference>
<organism evidence="14 15">
    <name type="scientific">Actinopolymorpha singaporensis</name>
    <dbReference type="NCBI Taxonomy" id="117157"/>
    <lineage>
        <taxon>Bacteria</taxon>
        <taxon>Bacillati</taxon>
        <taxon>Actinomycetota</taxon>
        <taxon>Actinomycetes</taxon>
        <taxon>Propionibacteriales</taxon>
        <taxon>Actinopolymorphaceae</taxon>
        <taxon>Actinopolymorpha</taxon>
    </lineage>
</organism>
<keyword evidence="6 10" id="KW-1133">Transmembrane helix</keyword>
<dbReference type="PANTHER" id="PTHR43099">
    <property type="entry name" value="UPF0053 PROTEIN YRKA"/>
    <property type="match status" value="1"/>
</dbReference>
<dbReference type="PANTHER" id="PTHR43099:SF6">
    <property type="entry name" value="UPF0053 PROTEIN RV1842C"/>
    <property type="match status" value="1"/>
</dbReference>
<comment type="subcellular location">
    <subcellularLocation>
        <location evidence="1">Cell membrane</location>
        <topology evidence="1">Multi-pass membrane protein</topology>
    </subcellularLocation>
</comment>
<dbReference type="Pfam" id="PF03471">
    <property type="entry name" value="CorC_HlyC"/>
    <property type="match status" value="1"/>
</dbReference>
<dbReference type="Pfam" id="PF01595">
    <property type="entry name" value="CNNM"/>
    <property type="match status" value="1"/>
</dbReference>
<keyword evidence="7 9" id="KW-0129">CBS domain</keyword>
<evidence type="ECO:0000259" key="12">
    <source>
        <dbReference type="PROSITE" id="PS51371"/>
    </source>
</evidence>
<proteinExistence type="inferred from homology"/>
<protein>
    <submittedName>
        <fullName evidence="14">Hemolysin, contains CBS domains</fullName>
    </submittedName>
</protein>
<dbReference type="GO" id="GO:0050660">
    <property type="term" value="F:flavin adenine dinucleotide binding"/>
    <property type="evidence" value="ECO:0007669"/>
    <property type="project" value="InterPro"/>
</dbReference>
<dbReference type="SMART" id="SM00116">
    <property type="entry name" value="CBS"/>
    <property type="match status" value="2"/>
</dbReference>
<dbReference type="SUPFAM" id="SSF54631">
    <property type="entry name" value="CBS-domain pair"/>
    <property type="match status" value="1"/>
</dbReference>
<dbReference type="AlphaFoldDB" id="A0A1H1RDI4"/>
<evidence type="ECO:0000256" key="2">
    <source>
        <dbReference type="ARBA" id="ARBA00006337"/>
    </source>
</evidence>
<dbReference type="STRING" id="117157.SAMN04489717_2374"/>
<evidence type="ECO:0000259" key="13">
    <source>
        <dbReference type="PROSITE" id="PS51846"/>
    </source>
</evidence>
<dbReference type="SMART" id="SM01091">
    <property type="entry name" value="CorC_HlyC"/>
    <property type="match status" value="1"/>
</dbReference>
<feature type="domain" description="CBS" evidence="12">
    <location>
        <begin position="293"/>
        <end position="350"/>
    </location>
</feature>
<dbReference type="InterPro" id="IPR051676">
    <property type="entry name" value="UPF0053_domain"/>
</dbReference>
<accession>A0A1H1RDI4</accession>
<evidence type="ECO:0000256" key="6">
    <source>
        <dbReference type="ARBA" id="ARBA00022989"/>
    </source>
</evidence>
<dbReference type="InterPro" id="IPR036318">
    <property type="entry name" value="FAD-bd_PCMH-like_sf"/>
</dbReference>
<dbReference type="CDD" id="cd04590">
    <property type="entry name" value="CBS_pair_CorC_HlyC_assoc"/>
    <property type="match status" value="1"/>
</dbReference>
<feature type="transmembrane region" description="Helical" evidence="11">
    <location>
        <begin position="102"/>
        <end position="123"/>
    </location>
</feature>
<dbReference type="PROSITE" id="PS51846">
    <property type="entry name" value="CNNM"/>
    <property type="match status" value="1"/>
</dbReference>
<dbReference type="SUPFAM" id="SSF56176">
    <property type="entry name" value="FAD-binding/transporter-associated domain-like"/>
    <property type="match status" value="1"/>
</dbReference>
<dbReference type="OrthoDB" id="110231at2"/>
<evidence type="ECO:0000256" key="8">
    <source>
        <dbReference type="ARBA" id="ARBA00023136"/>
    </source>
</evidence>
<evidence type="ECO:0000256" key="9">
    <source>
        <dbReference type="PROSITE-ProRule" id="PRU00703"/>
    </source>
</evidence>
<dbReference type="InterPro" id="IPR016169">
    <property type="entry name" value="FAD-bd_PCMH_sub2"/>
</dbReference>
<dbReference type="Pfam" id="PF00571">
    <property type="entry name" value="CBS"/>
    <property type="match status" value="2"/>
</dbReference>
<keyword evidence="5" id="KW-0677">Repeat</keyword>
<name>A0A1H1RDI4_9ACTN</name>
<evidence type="ECO:0000256" key="10">
    <source>
        <dbReference type="PROSITE-ProRule" id="PRU01193"/>
    </source>
</evidence>
<evidence type="ECO:0000256" key="5">
    <source>
        <dbReference type="ARBA" id="ARBA00022737"/>
    </source>
</evidence>
<keyword evidence="3" id="KW-1003">Cell membrane</keyword>
<dbReference type="PROSITE" id="PS51371">
    <property type="entry name" value="CBS"/>
    <property type="match status" value="2"/>
</dbReference>
<feature type="domain" description="CNNM transmembrane" evidence="13">
    <location>
        <begin position="3"/>
        <end position="206"/>
    </location>
</feature>
<evidence type="ECO:0000256" key="3">
    <source>
        <dbReference type="ARBA" id="ARBA00022475"/>
    </source>
</evidence>
<keyword evidence="4 10" id="KW-0812">Transmembrane</keyword>
<dbReference type="InterPro" id="IPR000644">
    <property type="entry name" value="CBS_dom"/>
</dbReference>
<evidence type="ECO:0000256" key="1">
    <source>
        <dbReference type="ARBA" id="ARBA00004651"/>
    </source>
</evidence>
<evidence type="ECO:0000256" key="7">
    <source>
        <dbReference type="ARBA" id="ARBA00023122"/>
    </source>
</evidence>